<evidence type="ECO:0000256" key="2">
    <source>
        <dbReference type="SAM" id="Phobius"/>
    </source>
</evidence>
<evidence type="ECO:0000313" key="6">
    <source>
        <dbReference type="Proteomes" id="UP000187203"/>
    </source>
</evidence>
<organism evidence="5 6">
    <name type="scientific">Corchorus olitorius</name>
    <dbReference type="NCBI Taxonomy" id="93759"/>
    <lineage>
        <taxon>Eukaryota</taxon>
        <taxon>Viridiplantae</taxon>
        <taxon>Streptophyta</taxon>
        <taxon>Embryophyta</taxon>
        <taxon>Tracheophyta</taxon>
        <taxon>Spermatophyta</taxon>
        <taxon>Magnoliopsida</taxon>
        <taxon>eudicotyledons</taxon>
        <taxon>Gunneridae</taxon>
        <taxon>Pentapetalae</taxon>
        <taxon>rosids</taxon>
        <taxon>malvids</taxon>
        <taxon>Malvales</taxon>
        <taxon>Malvaceae</taxon>
        <taxon>Grewioideae</taxon>
        <taxon>Apeibeae</taxon>
        <taxon>Corchorus</taxon>
    </lineage>
</organism>
<evidence type="ECO:0000259" key="4">
    <source>
        <dbReference type="Pfam" id="PF13968"/>
    </source>
</evidence>
<keyword evidence="6" id="KW-1185">Reference proteome</keyword>
<evidence type="ECO:0000313" key="5">
    <source>
        <dbReference type="EMBL" id="OMO93475.1"/>
    </source>
</evidence>
<feature type="signal peptide" evidence="3">
    <location>
        <begin position="1"/>
        <end position="23"/>
    </location>
</feature>
<dbReference type="OrthoDB" id="1689146at2759"/>
<keyword evidence="2" id="KW-1133">Transmembrane helix</keyword>
<feature type="transmembrane region" description="Helical" evidence="2">
    <location>
        <begin position="170"/>
        <end position="193"/>
    </location>
</feature>
<evidence type="ECO:0000256" key="3">
    <source>
        <dbReference type="SAM" id="SignalP"/>
    </source>
</evidence>
<dbReference type="Proteomes" id="UP000187203">
    <property type="component" value="Unassembled WGS sequence"/>
</dbReference>
<feature type="region of interest" description="Disordered" evidence="1">
    <location>
        <begin position="39"/>
        <end position="64"/>
    </location>
</feature>
<feature type="transmembrane region" description="Helical" evidence="2">
    <location>
        <begin position="139"/>
        <end position="158"/>
    </location>
</feature>
<dbReference type="PANTHER" id="PTHR31325">
    <property type="entry name" value="OS01G0798800 PROTEIN-RELATED"/>
    <property type="match status" value="1"/>
</dbReference>
<feature type="domain" description="DUF4220" evidence="4">
    <location>
        <begin position="52"/>
        <end position="254"/>
    </location>
</feature>
<gene>
    <name evidence="5" type="ORF">COLO4_16908</name>
</gene>
<keyword evidence="2" id="KW-0812">Transmembrane</keyword>
<dbReference type="EMBL" id="AWUE01016262">
    <property type="protein sequence ID" value="OMO93475.1"/>
    <property type="molecule type" value="Genomic_DNA"/>
</dbReference>
<sequence length="395" mass="46097">MSTRRGKLFLLIWIAYLTTDAVANFAIGLITNSQHNQSKSSRARIDVQQEPDRDHHHQPKSPGDRLTDLEVVQYAFQYFGTFKGLVVDLVFNFREREEIRQFFFNRDLEDALKLLEVELNLIYRLLYTKANILHTRVGFLFKFFAFGSISAALGFFYFKENKNQFNHLDVQITYTLLVGAIALEVTAILYLIFSDPTIAHYKDPRWPLTVIFQFFLKRNTLCWHPCTSCSGKLKHELLATPRWSGSISTYNLIGYCLKKDSEPLIHRTPSYWLSNINIVKKMLKPSRSEKEEEKTSILDCVSGWRWMMNCNIVKQKLESCGIKKLWDEIKYVCSEPLTKDLWNFTFKELKKKSEFADTPEVAAEISSARGEWVLMDVRVSDSKLMKYYKKPPVES</sequence>
<comment type="caution">
    <text evidence="5">The sequence shown here is derived from an EMBL/GenBank/DDBJ whole genome shotgun (WGS) entry which is preliminary data.</text>
</comment>
<dbReference type="Pfam" id="PF13968">
    <property type="entry name" value="DUF4220"/>
    <property type="match status" value="1"/>
</dbReference>
<proteinExistence type="predicted"/>
<accession>A0A1R3JF47</accession>
<protein>
    <recommendedName>
        <fullName evidence="4">DUF4220 domain-containing protein</fullName>
    </recommendedName>
</protein>
<dbReference type="InterPro" id="IPR025315">
    <property type="entry name" value="DUF4220"/>
</dbReference>
<reference evidence="6" key="1">
    <citation type="submission" date="2013-09" db="EMBL/GenBank/DDBJ databases">
        <title>Corchorus olitorius genome sequencing.</title>
        <authorList>
            <person name="Alam M."/>
            <person name="Haque M.S."/>
            <person name="Islam M.S."/>
            <person name="Emdad E.M."/>
            <person name="Islam M.M."/>
            <person name="Ahmed B."/>
            <person name="Halim A."/>
            <person name="Hossen Q.M.M."/>
            <person name="Hossain M.Z."/>
            <person name="Ahmed R."/>
            <person name="Khan M.M."/>
            <person name="Islam R."/>
            <person name="Rashid M.M."/>
            <person name="Khan S.A."/>
            <person name="Rahman M.S."/>
            <person name="Alam M."/>
            <person name="Yahiya A.S."/>
            <person name="Khan M.S."/>
            <person name="Azam M.S."/>
            <person name="Haque T."/>
            <person name="Lashkar M.Z.H."/>
            <person name="Akhand A.I."/>
            <person name="Morshed G."/>
            <person name="Roy S."/>
            <person name="Uddin K.S."/>
            <person name="Rabeya T."/>
            <person name="Hossain A.S."/>
            <person name="Chowdhury A."/>
            <person name="Snigdha A.R."/>
            <person name="Mortoza M.S."/>
            <person name="Matin S.A."/>
            <person name="Hoque S.M.E."/>
            <person name="Islam M.K."/>
            <person name="Roy D.K."/>
            <person name="Haider R."/>
            <person name="Moosa M.M."/>
            <person name="Elias S.M."/>
            <person name="Hasan A.M."/>
            <person name="Jahan S."/>
            <person name="Shafiuddin M."/>
            <person name="Mahmood N."/>
            <person name="Shommy N.S."/>
        </authorList>
    </citation>
    <scope>NUCLEOTIDE SEQUENCE [LARGE SCALE GENOMIC DNA]</scope>
    <source>
        <strain evidence="6">cv. O-4</strain>
    </source>
</reference>
<dbReference type="AlphaFoldDB" id="A0A1R3JF47"/>
<keyword evidence="3" id="KW-0732">Signal</keyword>
<evidence type="ECO:0000256" key="1">
    <source>
        <dbReference type="SAM" id="MobiDB-lite"/>
    </source>
</evidence>
<name>A0A1R3JF47_9ROSI</name>
<feature type="compositionally biased region" description="Basic and acidic residues" evidence="1">
    <location>
        <begin position="43"/>
        <end position="55"/>
    </location>
</feature>
<dbReference type="STRING" id="93759.A0A1R3JF47"/>
<feature type="chain" id="PRO_5012300319" description="DUF4220 domain-containing protein" evidence="3">
    <location>
        <begin position="24"/>
        <end position="395"/>
    </location>
</feature>
<keyword evidence="2" id="KW-0472">Membrane</keyword>